<evidence type="ECO:0000313" key="2">
    <source>
        <dbReference type="EMBL" id="ORY06803.1"/>
    </source>
</evidence>
<dbReference type="EMBL" id="MCFE01000013">
    <property type="protein sequence ID" value="ORY06803.1"/>
    <property type="molecule type" value="Genomic_DNA"/>
</dbReference>
<keyword evidence="3" id="KW-1185">Reference proteome</keyword>
<sequence>MASVESKRNSLYGMSGSMGALNDLIPSPRTKPRTLGNLADPGNPVYSHSNPDAYSSNDLTGRTDGGGSVPTNYYHSNEPHGVSSAEHPREDTLASALKRNSAFSSIKGDSRAYGSPSMYNENRKSYPVEPGYMPDMYGNVQKMHYSNTASMDAHTNSILSALTSDSGYHPSQVASELTNQPAMEPPVHGFQEGFPQQFTPRNKRQGLYMDTLYSSAGGSSKRGEYSGNSMAEHERIPKDFNRQVNRRSEHDFEETVGNQLDNLSMNERRNHRRGSYDLALAGRNDVLSTTTRASDVYHDTIYESGHNYNAPYGGNHHYRSPRSSVYNQDEYGTSQPLYKGHADSLKSGGPDADISSPRYRTLYQETLASSGVGPTQSSRLDAFQQQASHQYLPRQGSPLSRSPRVNGIMTGPDEAIYESRYSATEPNQGFRGPGNECINREILEQFHPYVSQRERTEHKQYYSQLDATKFAPNNGVDDYAGNRFSRQVLTSRTSSPSNHLGENVPLERSSYYALDPNPLNLTKDGSERNQ</sequence>
<gene>
    <name evidence="2" type="ORF">K493DRAFT_344265</name>
</gene>
<accession>A0A1Y1Z957</accession>
<evidence type="ECO:0000313" key="3">
    <source>
        <dbReference type="Proteomes" id="UP000193498"/>
    </source>
</evidence>
<protein>
    <submittedName>
        <fullName evidence="2">Uncharacterized protein</fullName>
    </submittedName>
</protein>
<dbReference type="AlphaFoldDB" id="A0A1Y1Z957"/>
<comment type="caution">
    <text evidence="2">The sequence shown here is derived from an EMBL/GenBank/DDBJ whole genome shotgun (WGS) entry which is preliminary data.</text>
</comment>
<name>A0A1Y1Z957_9FUNG</name>
<dbReference type="InParanoid" id="A0A1Y1Z957"/>
<organism evidence="2 3">
    <name type="scientific">Basidiobolus meristosporus CBS 931.73</name>
    <dbReference type="NCBI Taxonomy" id="1314790"/>
    <lineage>
        <taxon>Eukaryota</taxon>
        <taxon>Fungi</taxon>
        <taxon>Fungi incertae sedis</taxon>
        <taxon>Zoopagomycota</taxon>
        <taxon>Entomophthoromycotina</taxon>
        <taxon>Basidiobolomycetes</taxon>
        <taxon>Basidiobolales</taxon>
        <taxon>Basidiobolaceae</taxon>
        <taxon>Basidiobolus</taxon>
    </lineage>
</organism>
<feature type="region of interest" description="Disordered" evidence="1">
    <location>
        <begin position="1"/>
        <end position="88"/>
    </location>
</feature>
<dbReference type="Proteomes" id="UP000193498">
    <property type="component" value="Unassembled WGS sequence"/>
</dbReference>
<feature type="compositionally biased region" description="Polar residues" evidence="1">
    <location>
        <begin position="46"/>
        <end position="60"/>
    </location>
</feature>
<feature type="region of interest" description="Disordered" evidence="1">
    <location>
        <begin position="213"/>
        <end position="268"/>
    </location>
</feature>
<feature type="compositionally biased region" description="Polar residues" evidence="1">
    <location>
        <begin position="321"/>
        <end position="336"/>
    </location>
</feature>
<evidence type="ECO:0000256" key="1">
    <source>
        <dbReference type="SAM" id="MobiDB-lite"/>
    </source>
</evidence>
<reference evidence="2 3" key="1">
    <citation type="submission" date="2016-07" db="EMBL/GenBank/DDBJ databases">
        <title>Pervasive Adenine N6-methylation of Active Genes in Fungi.</title>
        <authorList>
            <consortium name="DOE Joint Genome Institute"/>
            <person name="Mondo S.J."/>
            <person name="Dannebaum R.O."/>
            <person name="Kuo R.C."/>
            <person name="Labutti K."/>
            <person name="Haridas S."/>
            <person name="Kuo A."/>
            <person name="Salamov A."/>
            <person name="Ahrendt S.R."/>
            <person name="Lipzen A."/>
            <person name="Sullivan W."/>
            <person name="Andreopoulos W.B."/>
            <person name="Clum A."/>
            <person name="Lindquist E."/>
            <person name="Daum C."/>
            <person name="Ramamoorthy G.K."/>
            <person name="Gryganskyi A."/>
            <person name="Culley D."/>
            <person name="Magnuson J.K."/>
            <person name="James T.Y."/>
            <person name="O'Malley M.A."/>
            <person name="Stajich J.E."/>
            <person name="Spatafora J.W."/>
            <person name="Visel A."/>
            <person name="Grigoriev I.V."/>
        </authorList>
    </citation>
    <scope>NUCLEOTIDE SEQUENCE [LARGE SCALE GENOMIC DNA]</scope>
    <source>
        <strain evidence="2 3">CBS 931.73</strain>
    </source>
</reference>
<feature type="region of interest" description="Disordered" evidence="1">
    <location>
        <begin position="312"/>
        <end position="356"/>
    </location>
</feature>
<feature type="compositionally biased region" description="Basic and acidic residues" evidence="1">
    <location>
        <begin position="231"/>
        <end position="250"/>
    </location>
</feature>
<feature type="compositionally biased region" description="Polar residues" evidence="1">
    <location>
        <begin position="256"/>
        <end position="265"/>
    </location>
</feature>
<proteinExistence type="predicted"/>